<feature type="transmembrane region" description="Helical" evidence="2">
    <location>
        <begin position="69"/>
        <end position="87"/>
    </location>
</feature>
<dbReference type="AlphaFoldDB" id="A0A169YJS9"/>
<name>A0A169YJS9_CORDF</name>
<reference evidence="3 4" key="1">
    <citation type="journal article" date="2016" name="Genome Biol. Evol.">
        <title>Divergent and convergent evolution of fungal pathogenicity.</title>
        <authorList>
            <person name="Shang Y."/>
            <person name="Xiao G."/>
            <person name="Zheng P."/>
            <person name="Cen K."/>
            <person name="Zhan S."/>
            <person name="Wang C."/>
        </authorList>
    </citation>
    <scope>NUCLEOTIDE SEQUENCE [LARGE SCALE GENOMIC DNA]</scope>
    <source>
        <strain evidence="3 4">RCEF 1005</strain>
    </source>
</reference>
<evidence type="ECO:0000256" key="2">
    <source>
        <dbReference type="SAM" id="Phobius"/>
    </source>
</evidence>
<keyword evidence="4" id="KW-1185">Reference proteome</keyword>
<protein>
    <submittedName>
        <fullName evidence="3">Arginase family protein</fullName>
    </submittedName>
</protein>
<evidence type="ECO:0000313" key="4">
    <source>
        <dbReference type="Proteomes" id="UP000076881"/>
    </source>
</evidence>
<feature type="region of interest" description="Disordered" evidence="1">
    <location>
        <begin position="1"/>
        <end position="40"/>
    </location>
</feature>
<dbReference type="PANTHER" id="PTHR35394:SF5">
    <property type="entry name" value="DUF3176 DOMAIN-CONTAINING PROTEIN"/>
    <property type="match status" value="1"/>
</dbReference>
<dbReference type="Proteomes" id="UP000076881">
    <property type="component" value="Unassembled WGS sequence"/>
</dbReference>
<dbReference type="OrthoDB" id="5242705at2759"/>
<dbReference type="STRING" id="1081108.A0A169YJS9"/>
<proteinExistence type="predicted"/>
<keyword evidence="2" id="KW-0472">Membrane</keyword>
<evidence type="ECO:0000313" key="3">
    <source>
        <dbReference type="EMBL" id="OAA82253.1"/>
    </source>
</evidence>
<organism evidence="3 4">
    <name type="scientific">Akanthomyces lecanii RCEF 1005</name>
    <dbReference type="NCBI Taxonomy" id="1081108"/>
    <lineage>
        <taxon>Eukaryota</taxon>
        <taxon>Fungi</taxon>
        <taxon>Dikarya</taxon>
        <taxon>Ascomycota</taxon>
        <taxon>Pezizomycotina</taxon>
        <taxon>Sordariomycetes</taxon>
        <taxon>Hypocreomycetidae</taxon>
        <taxon>Hypocreales</taxon>
        <taxon>Cordycipitaceae</taxon>
        <taxon>Akanthomyces</taxon>
        <taxon>Cordyceps confragosa</taxon>
    </lineage>
</organism>
<evidence type="ECO:0000256" key="1">
    <source>
        <dbReference type="SAM" id="MobiDB-lite"/>
    </source>
</evidence>
<feature type="compositionally biased region" description="Basic and acidic residues" evidence="1">
    <location>
        <begin position="25"/>
        <end position="40"/>
    </location>
</feature>
<dbReference type="PANTHER" id="PTHR35394">
    <property type="entry name" value="DUF3176 DOMAIN-CONTAINING PROTEIN"/>
    <property type="match status" value="1"/>
</dbReference>
<feature type="transmembrane region" description="Helical" evidence="2">
    <location>
        <begin position="107"/>
        <end position="132"/>
    </location>
</feature>
<dbReference type="Pfam" id="PF11374">
    <property type="entry name" value="DUF3176"/>
    <property type="match status" value="1"/>
</dbReference>
<dbReference type="InterPro" id="IPR021514">
    <property type="entry name" value="DUF3176"/>
</dbReference>
<sequence length="166" mass="18921">MYKTVQPRRRRHISHTPTWPRARSFNHDGAADEESNTHEEGNHLLNSKIERGRRVHLVALQWWADEYKSAIICGLSIIILSVVLWHYDGKLVPRLSPGLDLEMLVIALVTISRVAISNVVEACISQCAWIWIAKSHQQRTNTVARLEDFKLFDEASRGFLGSVALL</sequence>
<accession>A0A169YJS9</accession>
<keyword evidence="2" id="KW-0812">Transmembrane</keyword>
<feature type="compositionally biased region" description="Basic residues" evidence="1">
    <location>
        <begin position="1"/>
        <end position="14"/>
    </location>
</feature>
<comment type="caution">
    <text evidence="3">The sequence shown here is derived from an EMBL/GenBank/DDBJ whole genome shotgun (WGS) entry which is preliminary data.</text>
</comment>
<dbReference type="EMBL" id="AZHF01000001">
    <property type="protein sequence ID" value="OAA82253.1"/>
    <property type="molecule type" value="Genomic_DNA"/>
</dbReference>
<keyword evidence="2" id="KW-1133">Transmembrane helix</keyword>
<gene>
    <name evidence="3" type="ORF">LEL_01798</name>
</gene>